<organism evidence="2 3">
    <name type="scientific">Pseudomonas fluorescens</name>
    <dbReference type="NCBI Taxonomy" id="294"/>
    <lineage>
        <taxon>Bacteria</taxon>
        <taxon>Pseudomonadati</taxon>
        <taxon>Pseudomonadota</taxon>
        <taxon>Gammaproteobacteria</taxon>
        <taxon>Pseudomonadales</taxon>
        <taxon>Pseudomonadaceae</taxon>
        <taxon>Pseudomonas</taxon>
    </lineage>
</organism>
<dbReference type="RefSeq" id="WP_150648762.1">
    <property type="nucleotide sequence ID" value="NZ_CABVIN010000012.1"/>
</dbReference>
<sequence>MTTIHDQAMNYVYQQVLQRLMSFFSRAERTALQLLIQRLLVAAGGMEHIGSFKVLVIQSGSRDSCYTLALLRAAQLSLAGRAPATFQLRVASLRLNGNSHGALQNMHRSYGALFLYDDPRVELLMVDQRQVAPFDFQSVVSEASREANRVNLLMSGHRRTSNEILELWDDAYLATAEFYSQIARWNNGVDAMIGAEPPRRQTLFLEGLNRAALKAGIGGLPANHRGFEALFPMLDGLGSDYYRHFYTEGEQLPWRPEGQFEACRRSSFIDINDMIVGKLEERWPLLSDFLGFQADDLTLHQGDHEFVEPLVAAHLHGLHASVIEDQTYESGVAVYLQDTLATLRRNQVPEPVCEHLLATYGNLLDLEQRRIHAASHLQETFNLSENQLTCLLFAPFINSGAGLEIFLRKCHPGMLVALPDLHRAMQGLHAPEQVMKWMTEVSGLPVKLIARLYAMGAIQIPESLEQQNSQKPATAVTQTAANERSAEG</sequence>
<evidence type="ECO:0000313" key="2">
    <source>
        <dbReference type="EMBL" id="VVP54351.1"/>
    </source>
</evidence>
<dbReference type="EMBL" id="CABVIN010000012">
    <property type="protein sequence ID" value="VVP54351.1"/>
    <property type="molecule type" value="Genomic_DNA"/>
</dbReference>
<feature type="compositionally biased region" description="Polar residues" evidence="1">
    <location>
        <begin position="465"/>
        <end position="482"/>
    </location>
</feature>
<gene>
    <name evidence="2" type="ORF">PS896_05580</name>
</gene>
<evidence type="ECO:0000256" key="1">
    <source>
        <dbReference type="SAM" id="MobiDB-lite"/>
    </source>
</evidence>
<feature type="region of interest" description="Disordered" evidence="1">
    <location>
        <begin position="465"/>
        <end position="488"/>
    </location>
</feature>
<dbReference type="Proteomes" id="UP000377224">
    <property type="component" value="Unassembled WGS sequence"/>
</dbReference>
<accession>A0A5E7PXT6</accession>
<protein>
    <submittedName>
        <fullName evidence="2">Uncharacterized protein</fullName>
    </submittedName>
</protein>
<dbReference type="AlphaFoldDB" id="A0A5E7PXT6"/>
<evidence type="ECO:0000313" key="3">
    <source>
        <dbReference type="Proteomes" id="UP000377224"/>
    </source>
</evidence>
<proteinExistence type="predicted"/>
<name>A0A5E7PXT6_PSEFL</name>
<reference evidence="2 3" key="1">
    <citation type="submission" date="2019-09" db="EMBL/GenBank/DDBJ databases">
        <authorList>
            <person name="Chandra G."/>
            <person name="Truman W A."/>
        </authorList>
    </citation>
    <scope>NUCLEOTIDE SEQUENCE [LARGE SCALE GENOMIC DNA]</scope>
    <source>
        <strain evidence="2">PS896</strain>
    </source>
</reference>